<evidence type="ECO:0000256" key="6">
    <source>
        <dbReference type="ARBA" id="ARBA00022989"/>
    </source>
</evidence>
<dbReference type="InterPro" id="IPR052017">
    <property type="entry name" value="TSUP"/>
</dbReference>
<accession>A0A433SDK9</accession>
<keyword evidence="6 8" id="KW-1133">Transmembrane helix</keyword>
<evidence type="ECO:0000256" key="5">
    <source>
        <dbReference type="ARBA" id="ARBA00022692"/>
    </source>
</evidence>
<evidence type="ECO:0000256" key="8">
    <source>
        <dbReference type="RuleBase" id="RU363041"/>
    </source>
</evidence>
<evidence type="ECO:0000313" key="9">
    <source>
        <dbReference type="EMBL" id="RUS66776.1"/>
    </source>
</evidence>
<dbReference type="GO" id="GO:0005886">
    <property type="term" value="C:plasma membrane"/>
    <property type="evidence" value="ECO:0007669"/>
    <property type="project" value="UniProtKB-SubCell"/>
</dbReference>
<dbReference type="PANTHER" id="PTHR30269">
    <property type="entry name" value="TRANSMEMBRANE PROTEIN YFCA"/>
    <property type="match status" value="1"/>
</dbReference>
<dbReference type="EMBL" id="PQSP01000003">
    <property type="protein sequence ID" value="RUS66776.1"/>
    <property type="molecule type" value="Genomic_DNA"/>
</dbReference>
<dbReference type="RefSeq" id="WP_204250861.1">
    <property type="nucleotide sequence ID" value="NZ_PQSP01000003.1"/>
</dbReference>
<sequence length="246" mass="26757">MEIIVVVALGAIIAGFVQGVSGFAFGMVSMSIWVWVLDPHVAAALVVFGALTGQIMAAFTVKRGFHFRMLWPYLVGGLLGVPIGVTLLPMMDVNWFKFFLGVFLVIWCPTMLFLKNLPRLSPNHRVLNGIVGILGGAMGGIGGFAGVLPSLWCTLCTYDKDVQRSIIQNFSLTMLSVTMITYIATNLVAPETLPLFAVVLPAMLVPTWLGMRVYTRINPVAFRRLILALLTLSGISMLISSIPKLL</sequence>
<feature type="transmembrane region" description="Helical" evidence="8">
    <location>
        <begin position="95"/>
        <end position="114"/>
    </location>
</feature>
<dbReference type="Proteomes" id="UP000286947">
    <property type="component" value="Unassembled WGS sequence"/>
</dbReference>
<dbReference type="AlphaFoldDB" id="A0A433SDK9"/>
<evidence type="ECO:0000256" key="4">
    <source>
        <dbReference type="ARBA" id="ARBA00022475"/>
    </source>
</evidence>
<evidence type="ECO:0000256" key="2">
    <source>
        <dbReference type="ARBA" id="ARBA00009142"/>
    </source>
</evidence>
<keyword evidence="4 8" id="KW-1003">Cell membrane</keyword>
<keyword evidence="5 8" id="KW-0812">Transmembrane</keyword>
<reference evidence="9 10" key="1">
    <citation type="submission" date="2018-01" db="EMBL/GenBank/DDBJ databases">
        <title>Saezia sanguinis gen. nov., sp. nov., in the order Burkholderiales isolated from human blood.</title>
        <authorList>
            <person name="Medina-Pascual M.J."/>
            <person name="Valdezate S."/>
            <person name="Monzon S."/>
            <person name="Cuesta I."/>
            <person name="Carrasco G."/>
            <person name="Villalon P."/>
            <person name="Saez-Nieto J.A."/>
        </authorList>
    </citation>
    <scope>NUCLEOTIDE SEQUENCE [LARGE SCALE GENOMIC DNA]</scope>
    <source>
        <strain evidence="9 10">CNM695-12</strain>
    </source>
</reference>
<feature type="transmembrane region" description="Helical" evidence="8">
    <location>
        <begin position="70"/>
        <end position="89"/>
    </location>
</feature>
<organism evidence="9 10">
    <name type="scientific">Saezia sanguinis</name>
    <dbReference type="NCBI Taxonomy" id="1965230"/>
    <lineage>
        <taxon>Bacteria</taxon>
        <taxon>Pseudomonadati</taxon>
        <taxon>Pseudomonadota</taxon>
        <taxon>Betaproteobacteria</taxon>
        <taxon>Burkholderiales</taxon>
        <taxon>Saeziaceae</taxon>
        <taxon>Saezia</taxon>
    </lineage>
</organism>
<proteinExistence type="inferred from homology"/>
<evidence type="ECO:0000256" key="3">
    <source>
        <dbReference type="ARBA" id="ARBA00022448"/>
    </source>
</evidence>
<protein>
    <recommendedName>
        <fullName evidence="8">Probable membrane transporter protein</fullName>
    </recommendedName>
</protein>
<dbReference type="PANTHER" id="PTHR30269:SF37">
    <property type="entry name" value="MEMBRANE TRANSPORTER PROTEIN"/>
    <property type="match status" value="1"/>
</dbReference>
<keyword evidence="7 8" id="KW-0472">Membrane</keyword>
<evidence type="ECO:0000313" key="10">
    <source>
        <dbReference type="Proteomes" id="UP000286947"/>
    </source>
</evidence>
<gene>
    <name evidence="9" type="ORF">CUZ56_01567</name>
</gene>
<keyword evidence="10" id="KW-1185">Reference proteome</keyword>
<keyword evidence="3" id="KW-0813">Transport</keyword>
<comment type="similarity">
    <text evidence="2 8">Belongs to the 4-toluene sulfonate uptake permease (TSUP) (TC 2.A.102) family.</text>
</comment>
<comment type="subcellular location">
    <subcellularLocation>
        <location evidence="1 8">Cell membrane</location>
        <topology evidence="1 8">Multi-pass membrane protein</topology>
    </subcellularLocation>
</comment>
<evidence type="ECO:0000256" key="1">
    <source>
        <dbReference type="ARBA" id="ARBA00004651"/>
    </source>
</evidence>
<feature type="transmembrane region" description="Helical" evidence="8">
    <location>
        <begin position="221"/>
        <end position="242"/>
    </location>
</feature>
<dbReference type="InterPro" id="IPR002781">
    <property type="entry name" value="TM_pro_TauE-like"/>
</dbReference>
<dbReference type="Pfam" id="PF01925">
    <property type="entry name" value="TauE"/>
    <property type="match status" value="1"/>
</dbReference>
<feature type="transmembrane region" description="Helical" evidence="8">
    <location>
        <begin position="126"/>
        <end position="146"/>
    </location>
</feature>
<name>A0A433SDK9_9BURK</name>
<feature type="transmembrane region" description="Helical" evidence="8">
    <location>
        <begin position="32"/>
        <end position="58"/>
    </location>
</feature>
<evidence type="ECO:0000256" key="7">
    <source>
        <dbReference type="ARBA" id="ARBA00023136"/>
    </source>
</evidence>
<comment type="caution">
    <text evidence="9">The sequence shown here is derived from an EMBL/GenBank/DDBJ whole genome shotgun (WGS) entry which is preliminary data.</text>
</comment>